<comment type="caution">
    <text evidence="3">The sequence shown here is derived from an EMBL/GenBank/DDBJ whole genome shotgun (WGS) entry which is preliminary data.</text>
</comment>
<dbReference type="Proteomes" id="UP000429785">
    <property type="component" value="Unassembled WGS sequence"/>
</dbReference>
<dbReference type="CDD" id="cd07814">
    <property type="entry name" value="SRPBCC_CalC_Aha1-like"/>
    <property type="match status" value="1"/>
</dbReference>
<dbReference type="AlphaFoldDB" id="A0A6I1E2T9"/>
<dbReference type="Gene3D" id="3.30.530.20">
    <property type="match status" value="1"/>
</dbReference>
<accession>A0A6I1E2T9</accession>
<evidence type="ECO:0000313" key="4">
    <source>
        <dbReference type="Proteomes" id="UP000429785"/>
    </source>
</evidence>
<dbReference type="RefSeq" id="WP_152130203.1">
    <property type="nucleotide sequence ID" value="NZ_WELG01000001.1"/>
</dbReference>
<comment type="similarity">
    <text evidence="1">Belongs to the AHA1 family.</text>
</comment>
<reference evidence="3 4" key="1">
    <citation type="submission" date="2019-10" db="EMBL/GenBank/DDBJ databases">
        <title>Muricauda olearia CL-SS4 JCM15563 genome.</title>
        <authorList>
            <person name="Liu L."/>
        </authorList>
    </citation>
    <scope>NUCLEOTIDE SEQUENCE [LARGE SCALE GENOMIC DNA]</scope>
    <source>
        <strain evidence="3 4">CL-SS4</strain>
    </source>
</reference>
<evidence type="ECO:0000259" key="2">
    <source>
        <dbReference type="Pfam" id="PF08327"/>
    </source>
</evidence>
<dbReference type="OrthoDB" id="287565at2"/>
<dbReference type="EMBL" id="WELG01000001">
    <property type="protein sequence ID" value="KAB7530271.1"/>
    <property type="molecule type" value="Genomic_DNA"/>
</dbReference>
<dbReference type="InterPro" id="IPR013538">
    <property type="entry name" value="ASHA1/2-like_C"/>
</dbReference>
<protein>
    <submittedName>
        <fullName evidence="3">SRPBCC domain-containing protein</fullName>
    </submittedName>
</protein>
<sequence length="142" mass="17098">MESIEQINYIKAPISSLYKALSSEKGLGEVWTRKLRVRPELGFVNEFDFDDGYMTKMKIIELKEDERIVWECIASDKEWVGTHISFELSEKDHVTKVLLKHSNWREMTEFYQWCNYNWAMFLFSLKTYCEKEKGLPFQERDF</sequence>
<proteinExistence type="inferred from homology"/>
<dbReference type="Pfam" id="PF08327">
    <property type="entry name" value="AHSA1"/>
    <property type="match status" value="1"/>
</dbReference>
<dbReference type="InterPro" id="IPR023393">
    <property type="entry name" value="START-like_dom_sf"/>
</dbReference>
<dbReference type="SUPFAM" id="SSF55961">
    <property type="entry name" value="Bet v1-like"/>
    <property type="match status" value="1"/>
</dbReference>
<feature type="domain" description="Activator of Hsp90 ATPase homologue 1/2-like C-terminal" evidence="2">
    <location>
        <begin position="11"/>
        <end position="129"/>
    </location>
</feature>
<evidence type="ECO:0000256" key="1">
    <source>
        <dbReference type="ARBA" id="ARBA00006817"/>
    </source>
</evidence>
<evidence type="ECO:0000313" key="3">
    <source>
        <dbReference type="EMBL" id="KAB7530271.1"/>
    </source>
</evidence>
<gene>
    <name evidence="3" type="ORF">F8C76_01825</name>
</gene>
<organism evidence="3 4">
    <name type="scientific">Flagellimonas olearia</name>
    <dbReference type="NCBI Taxonomy" id="552546"/>
    <lineage>
        <taxon>Bacteria</taxon>
        <taxon>Pseudomonadati</taxon>
        <taxon>Bacteroidota</taxon>
        <taxon>Flavobacteriia</taxon>
        <taxon>Flavobacteriales</taxon>
        <taxon>Flavobacteriaceae</taxon>
        <taxon>Flagellimonas</taxon>
    </lineage>
</organism>
<name>A0A6I1E2T9_9FLAO</name>